<dbReference type="OrthoDB" id="1012272at2"/>
<evidence type="ECO:0000259" key="4">
    <source>
        <dbReference type="Pfam" id="PF00849"/>
    </source>
</evidence>
<dbReference type="EC" id="5.4.99.-" evidence="3"/>
<dbReference type="GO" id="GO:0009982">
    <property type="term" value="F:pseudouridine synthase activity"/>
    <property type="evidence" value="ECO:0007669"/>
    <property type="project" value="InterPro"/>
</dbReference>
<dbReference type="RefSeq" id="WP_090680885.1">
    <property type="nucleotide sequence ID" value="NZ_FORU01000017.1"/>
</dbReference>
<dbReference type="EMBL" id="FORU01000017">
    <property type="protein sequence ID" value="SFJ80322.1"/>
    <property type="molecule type" value="Genomic_DNA"/>
</dbReference>
<protein>
    <recommendedName>
        <fullName evidence="3">Pseudouridine synthase</fullName>
        <ecNumber evidence="3">5.4.99.-</ecNumber>
    </recommendedName>
</protein>
<dbReference type="InterPro" id="IPR020094">
    <property type="entry name" value="TruA/RsuA/RluB/E/F_N"/>
</dbReference>
<dbReference type="InterPro" id="IPR000748">
    <property type="entry name" value="PsdUridine_synth_RsuA/RluB/E/F"/>
</dbReference>
<name>A0A1I3UBN4_9FLAO</name>
<dbReference type="Pfam" id="PF00849">
    <property type="entry name" value="PseudoU_synth_2"/>
    <property type="match status" value="1"/>
</dbReference>
<dbReference type="Gene3D" id="3.30.70.1560">
    <property type="entry name" value="Alpha-L RNA-binding motif"/>
    <property type="match status" value="1"/>
</dbReference>
<evidence type="ECO:0000256" key="3">
    <source>
        <dbReference type="RuleBase" id="RU003887"/>
    </source>
</evidence>
<dbReference type="Gene3D" id="3.30.70.580">
    <property type="entry name" value="Pseudouridine synthase I, catalytic domain, N-terminal subdomain"/>
    <property type="match status" value="1"/>
</dbReference>
<dbReference type="AlphaFoldDB" id="A0A1I3UBN4"/>
<dbReference type="NCBIfam" id="TIGR00093">
    <property type="entry name" value="pseudouridine synthase"/>
    <property type="match status" value="1"/>
</dbReference>
<dbReference type="GO" id="GO:0006364">
    <property type="term" value="P:rRNA processing"/>
    <property type="evidence" value="ECO:0007669"/>
    <property type="project" value="UniProtKB-ARBA"/>
</dbReference>
<dbReference type="GO" id="GO:0140098">
    <property type="term" value="F:catalytic activity, acting on RNA"/>
    <property type="evidence" value="ECO:0007669"/>
    <property type="project" value="UniProtKB-ARBA"/>
</dbReference>
<comment type="similarity">
    <text evidence="1 3">Belongs to the pseudouridine synthase RsuA family.</text>
</comment>
<dbReference type="PROSITE" id="PS01149">
    <property type="entry name" value="PSI_RSU"/>
    <property type="match status" value="1"/>
</dbReference>
<dbReference type="PANTHER" id="PTHR47683:SF2">
    <property type="entry name" value="RNA-BINDING S4 DOMAIN-CONTAINING PROTEIN"/>
    <property type="match status" value="1"/>
</dbReference>
<gene>
    <name evidence="5" type="ORF">SAMN04487893_1178</name>
</gene>
<dbReference type="Proteomes" id="UP000243887">
    <property type="component" value="Unassembled WGS sequence"/>
</dbReference>
<evidence type="ECO:0000256" key="2">
    <source>
        <dbReference type="ARBA" id="ARBA00023235"/>
    </source>
</evidence>
<dbReference type="GO" id="GO:0001522">
    <property type="term" value="P:pseudouridine synthesis"/>
    <property type="evidence" value="ECO:0007669"/>
    <property type="project" value="InterPro"/>
</dbReference>
<dbReference type="SUPFAM" id="SSF55120">
    <property type="entry name" value="Pseudouridine synthase"/>
    <property type="match status" value="1"/>
</dbReference>
<dbReference type="InterPro" id="IPR006145">
    <property type="entry name" value="PsdUridine_synth_RsuA/RluA"/>
</dbReference>
<dbReference type="InterPro" id="IPR020103">
    <property type="entry name" value="PsdUridine_synth_cat_dom_sf"/>
</dbReference>
<evidence type="ECO:0000256" key="1">
    <source>
        <dbReference type="ARBA" id="ARBA00008348"/>
    </source>
</evidence>
<feature type="domain" description="Pseudouridine synthase RsuA/RluA-like" evidence="4">
    <location>
        <begin position="18"/>
        <end position="167"/>
    </location>
</feature>
<dbReference type="InterPro" id="IPR050343">
    <property type="entry name" value="RsuA_PseudoU_synthase"/>
</dbReference>
<proteinExistence type="inferred from homology"/>
<organism evidence="5 6">
    <name type="scientific">Myroides guanonis</name>
    <dbReference type="NCBI Taxonomy" id="1150112"/>
    <lineage>
        <taxon>Bacteria</taxon>
        <taxon>Pseudomonadati</taxon>
        <taxon>Bacteroidota</taxon>
        <taxon>Flavobacteriia</taxon>
        <taxon>Flavobacteriales</taxon>
        <taxon>Flavobacteriaceae</taxon>
        <taxon>Myroides</taxon>
    </lineage>
</organism>
<keyword evidence="2 3" id="KW-0413">Isomerase</keyword>
<evidence type="ECO:0000313" key="5">
    <source>
        <dbReference type="EMBL" id="SFJ80322.1"/>
    </source>
</evidence>
<sequence length="200" mass="22869">MNLSNESIEPVFALEGRHFILYKPHGYISQFIYEKKRAKKKLGELFDFPEGTMAIGRLDEDSEGVLLLTTNGWASEVVRSAHYEKEYYVQLDGIVTQEAIEELCNGVEIGVKGTIYKTKPCEASILTSLPDWIGEGKRIRDERHGPTSWVRIVLTEGKFRQVRKMTAKVGFPTLRLVRVRIGIHSIKELKVGEVREIELY</sequence>
<dbReference type="STRING" id="1150112.SAMN04487893_1178"/>
<keyword evidence="6" id="KW-1185">Reference proteome</keyword>
<dbReference type="GO" id="GO:0003723">
    <property type="term" value="F:RNA binding"/>
    <property type="evidence" value="ECO:0007669"/>
    <property type="project" value="InterPro"/>
</dbReference>
<dbReference type="InterPro" id="IPR042092">
    <property type="entry name" value="PsdUridine_s_RsuA/RluB/E/F_cat"/>
</dbReference>
<evidence type="ECO:0000313" key="6">
    <source>
        <dbReference type="Proteomes" id="UP000243887"/>
    </source>
</evidence>
<dbReference type="InterPro" id="IPR018496">
    <property type="entry name" value="PsdUridine_synth_RsuA/RluB_CS"/>
</dbReference>
<reference evidence="6" key="1">
    <citation type="submission" date="2016-10" db="EMBL/GenBank/DDBJ databases">
        <authorList>
            <person name="Varghese N."/>
            <person name="Submissions S."/>
        </authorList>
    </citation>
    <scope>NUCLEOTIDE SEQUENCE [LARGE SCALE GENOMIC DNA]</scope>
    <source>
        <strain evidence="6">DSM 26542</strain>
    </source>
</reference>
<dbReference type="PANTHER" id="PTHR47683">
    <property type="entry name" value="PSEUDOURIDINE SYNTHASE FAMILY PROTEIN-RELATED"/>
    <property type="match status" value="1"/>
</dbReference>
<accession>A0A1I3UBN4</accession>